<feature type="region of interest" description="Disordered" evidence="6">
    <location>
        <begin position="208"/>
        <end position="243"/>
    </location>
</feature>
<evidence type="ECO:0000256" key="2">
    <source>
        <dbReference type="ARBA" id="ARBA00022475"/>
    </source>
</evidence>
<reference evidence="10" key="1">
    <citation type="journal article" date="2019" name="Int. J. Syst. Evol. Microbiol.">
        <title>The Global Catalogue of Microorganisms (GCM) 10K type strain sequencing project: providing services to taxonomists for standard genome sequencing and annotation.</title>
        <authorList>
            <consortium name="The Broad Institute Genomics Platform"/>
            <consortium name="The Broad Institute Genome Sequencing Center for Infectious Disease"/>
            <person name="Wu L."/>
            <person name="Ma J."/>
        </authorList>
    </citation>
    <scope>NUCLEOTIDE SEQUENCE [LARGE SCALE GENOMIC DNA]</scope>
    <source>
        <strain evidence="10">CGMCC 1.12192</strain>
    </source>
</reference>
<dbReference type="Proteomes" id="UP001595960">
    <property type="component" value="Unassembled WGS sequence"/>
</dbReference>
<proteinExistence type="predicted"/>
<evidence type="ECO:0000313" key="10">
    <source>
        <dbReference type="Proteomes" id="UP001595960"/>
    </source>
</evidence>
<dbReference type="InterPro" id="IPR011701">
    <property type="entry name" value="MFS"/>
</dbReference>
<accession>A0ABV9R2K1</accession>
<feature type="transmembrane region" description="Helical" evidence="7">
    <location>
        <begin position="390"/>
        <end position="412"/>
    </location>
</feature>
<dbReference type="PANTHER" id="PTHR42688">
    <property type="entry name" value="CONSERVED PROTEIN"/>
    <property type="match status" value="1"/>
</dbReference>
<feature type="domain" description="Major facilitator superfamily (MFS) profile" evidence="8">
    <location>
        <begin position="15"/>
        <end position="442"/>
    </location>
</feature>
<feature type="transmembrane region" description="Helical" evidence="7">
    <location>
        <begin position="179"/>
        <end position="197"/>
    </location>
</feature>
<evidence type="ECO:0000256" key="3">
    <source>
        <dbReference type="ARBA" id="ARBA00022692"/>
    </source>
</evidence>
<comment type="caution">
    <text evidence="9">The sequence shown here is derived from an EMBL/GenBank/DDBJ whole genome shotgun (WGS) entry which is preliminary data.</text>
</comment>
<evidence type="ECO:0000259" key="8">
    <source>
        <dbReference type="PROSITE" id="PS50850"/>
    </source>
</evidence>
<dbReference type="EMBL" id="JBHSJC010000001">
    <property type="protein sequence ID" value="MFC4827814.1"/>
    <property type="molecule type" value="Genomic_DNA"/>
</dbReference>
<dbReference type="Pfam" id="PF07690">
    <property type="entry name" value="MFS_1"/>
    <property type="match status" value="1"/>
</dbReference>
<sequence length="450" mass="45594">MTDTAPSRRPGLRPWSMVLGLGFVSLTIDMVSDGAISVGGALLEQLGASAALVGVVTGAATAIALVLRLVTGPWADRTGGYWGFTIAGYAMSAVSVPLLALTPVLGTASLATASTLIVVERTGKAVRGPAKTVLLADAAGVVGRGKGFGVHKLLDQVGAFAGPLVVAAIAALTGELWPAFLALAIPAVIAMVLLWWLRSRVPDTSVYREAPEPDQLGAQPRERETARESEPHAEPSPASPGAAAASRRTSLASRLAGLSAIPAHVRTTFLLFGTFAALTTFGLLSFGVMSFHLVAADLVPVAGVPLVYAAGMAAAAVGALATGWVYDRAGASILLAVPLLTAFVPGFTLAGTLGLVVLGVVVWGLATGVQDSTVKALVADLVPAEQRGSAYGWFAVFQGVGALAGASVAGALYGSVPVLIGIVAALQVVAAVLLVAVLRRHRAERMAQPA</sequence>
<evidence type="ECO:0000313" key="9">
    <source>
        <dbReference type="EMBL" id="MFC4827814.1"/>
    </source>
</evidence>
<keyword evidence="2" id="KW-1003">Cell membrane</keyword>
<protein>
    <submittedName>
        <fullName evidence="9">MFS transporter</fullName>
    </submittedName>
</protein>
<keyword evidence="3 7" id="KW-0812">Transmembrane</keyword>
<gene>
    <name evidence="9" type="ORF">ACFPER_03370</name>
</gene>
<feature type="compositionally biased region" description="Basic and acidic residues" evidence="6">
    <location>
        <begin position="220"/>
        <end position="233"/>
    </location>
</feature>
<dbReference type="InterPro" id="IPR036259">
    <property type="entry name" value="MFS_trans_sf"/>
</dbReference>
<dbReference type="PROSITE" id="PS50850">
    <property type="entry name" value="MFS"/>
    <property type="match status" value="1"/>
</dbReference>
<feature type="transmembrane region" description="Helical" evidence="7">
    <location>
        <begin position="50"/>
        <end position="69"/>
    </location>
</feature>
<dbReference type="InterPro" id="IPR052425">
    <property type="entry name" value="Uncharacterized_MFS-type"/>
</dbReference>
<dbReference type="InterPro" id="IPR020846">
    <property type="entry name" value="MFS_dom"/>
</dbReference>
<evidence type="ECO:0000256" key="7">
    <source>
        <dbReference type="SAM" id="Phobius"/>
    </source>
</evidence>
<keyword evidence="5 7" id="KW-0472">Membrane</keyword>
<evidence type="ECO:0000256" key="1">
    <source>
        <dbReference type="ARBA" id="ARBA00004651"/>
    </source>
</evidence>
<feature type="transmembrane region" description="Helical" evidence="7">
    <location>
        <begin position="418"/>
        <end position="438"/>
    </location>
</feature>
<dbReference type="Gene3D" id="1.20.1250.20">
    <property type="entry name" value="MFS general substrate transporter like domains"/>
    <property type="match status" value="2"/>
</dbReference>
<dbReference type="SUPFAM" id="SSF103473">
    <property type="entry name" value="MFS general substrate transporter"/>
    <property type="match status" value="1"/>
</dbReference>
<feature type="transmembrane region" description="Helical" evidence="7">
    <location>
        <begin position="81"/>
        <end position="101"/>
    </location>
</feature>
<keyword evidence="4 7" id="KW-1133">Transmembrane helix</keyword>
<name>A0ABV9R2K1_9MICO</name>
<evidence type="ECO:0000256" key="6">
    <source>
        <dbReference type="SAM" id="MobiDB-lite"/>
    </source>
</evidence>
<dbReference type="RefSeq" id="WP_239562883.1">
    <property type="nucleotide sequence ID" value="NZ_JAFBBW010000001.1"/>
</dbReference>
<organism evidence="9 10">
    <name type="scientific">Agromyces aurantiacus</name>
    <dbReference type="NCBI Taxonomy" id="165814"/>
    <lineage>
        <taxon>Bacteria</taxon>
        <taxon>Bacillati</taxon>
        <taxon>Actinomycetota</taxon>
        <taxon>Actinomycetes</taxon>
        <taxon>Micrococcales</taxon>
        <taxon>Microbacteriaceae</taxon>
        <taxon>Agromyces</taxon>
    </lineage>
</organism>
<evidence type="ECO:0000256" key="4">
    <source>
        <dbReference type="ARBA" id="ARBA00022989"/>
    </source>
</evidence>
<feature type="transmembrane region" description="Helical" evidence="7">
    <location>
        <begin position="306"/>
        <end position="326"/>
    </location>
</feature>
<feature type="transmembrane region" description="Helical" evidence="7">
    <location>
        <begin position="20"/>
        <end position="43"/>
    </location>
</feature>
<feature type="transmembrane region" description="Helical" evidence="7">
    <location>
        <begin position="333"/>
        <end position="350"/>
    </location>
</feature>
<comment type="subcellular location">
    <subcellularLocation>
        <location evidence="1">Cell membrane</location>
        <topology evidence="1">Multi-pass membrane protein</topology>
    </subcellularLocation>
</comment>
<feature type="transmembrane region" description="Helical" evidence="7">
    <location>
        <begin position="356"/>
        <end position="378"/>
    </location>
</feature>
<keyword evidence="10" id="KW-1185">Reference proteome</keyword>
<evidence type="ECO:0000256" key="5">
    <source>
        <dbReference type="ARBA" id="ARBA00023136"/>
    </source>
</evidence>
<feature type="transmembrane region" description="Helical" evidence="7">
    <location>
        <begin position="269"/>
        <end position="294"/>
    </location>
</feature>
<dbReference type="CDD" id="cd17370">
    <property type="entry name" value="MFS_MJ1317_like"/>
    <property type="match status" value="1"/>
</dbReference>
<dbReference type="PANTHER" id="PTHR42688:SF1">
    <property type="entry name" value="BLR5212 PROTEIN"/>
    <property type="match status" value="1"/>
</dbReference>